<protein>
    <submittedName>
        <fullName evidence="1">Uncharacterized protein</fullName>
    </submittedName>
</protein>
<sequence length="104" mass="11447">MKLSSSITTTTKTNEKITNKTIIISSYKAYVTKNNNHHGTFLASLKEYFIVDLMKHLIEGEAATGRTNNVASNIHFIHRRAIFAAAAGDGCAGRRPRGRGRTLV</sequence>
<reference evidence="1 2" key="1">
    <citation type="submission" date="2020-01" db="EMBL/GenBank/DDBJ databases">
        <title>Genome sequence of Arachis hypogaea, cultivar Shitouqi.</title>
        <authorList>
            <person name="Zhuang W."/>
            <person name="Chen H."/>
            <person name="Varshney R."/>
            <person name="Wang D."/>
            <person name="Ming R."/>
        </authorList>
    </citation>
    <scope>NUCLEOTIDE SEQUENCE [LARGE SCALE GENOMIC DNA]</scope>
    <source>
        <tissue evidence="1">Young leaf</tissue>
    </source>
</reference>
<dbReference type="EMBL" id="CP031001">
    <property type="protein sequence ID" value="QHN78384.1"/>
    <property type="molecule type" value="Genomic_DNA"/>
</dbReference>
<evidence type="ECO:0000313" key="1">
    <source>
        <dbReference type="EMBL" id="QHN78384.1"/>
    </source>
</evidence>
<evidence type="ECO:0000313" key="2">
    <source>
        <dbReference type="Proteomes" id="UP000464620"/>
    </source>
</evidence>
<dbReference type="AlphaFoldDB" id="A0A6B9VCG0"/>
<organism evidence="1 2">
    <name type="scientific">Arachis hypogaea</name>
    <name type="common">Peanut</name>
    <dbReference type="NCBI Taxonomy" id="3818"/>
    <lineage>
        <taxon>Eukaryota</taxon>
        <taxon>Viridiplantae</taxon>
        <taxon>Streptophyta</taxon>
        <taxon>Embryophyta</taxon>
        <taxon>Tracheophyta</taxon>
        <taxon>Spermatophyta</taxon>
        <taxon>Magnoliopsida</taxon>
        <taxon>eudicotyledons</taxon>
        <taxon>Gunneridae</taxon>
        <taxon>Pentapetalae</taxon>
        <taxon>rosids</taxon>
        <taxon>fabids</taxon>
        <taxon>Fabales</taxon>
        <taxon>Fabaceae</taxon>
        <taxon>Papilionoideae</taxon>
        <taxon>50 kb inversion clade</taxon>
        <taxon>dalbergioids sensu lato</taxon>
        <taxon>Dalbergieae</taxon>
        <taxon>Pterocarpus clade</taxon>
        <taxon>Arachis</taxon>
    </lineage>
</organism>
<name>A0A6B9VCG0_ARAHY</name>
<accession>A0A6B9VCG0</accession>
<dbReference type="Proteomes" id="UP000464620">
    <property type="component" value="Chromosome B09"/>
</dbReference>
<proteinExistence type="predicted"/>
<gene>
    <name evidence="1" type="ORF">DS421_19g660920</name>
</gene>